<proteinExistence type="predicted"/>
<sequence length="242" mass="25496">MTTAQATALQYGFLGFLAVWATLLVPQLLLHQAHYGRVQPARVTRTAVVTLYACLALAVVLLPLPSAGDPHLSQNVQLVPLQWIADVVRESQSSASPITTLAFEQLAMNVLLFVPLGVFAKLLWRRRFAGAVGIGLGASALIEITQLTANFGTAPFAYRIFDVDDLLSNTTGAALGWILAALFALLRSLSAVSASTAVTDVLPAPATAPGPARPVSPAVPVYAGRLAAAHAGPGARQWQQQR</sequence>
<evidence type="ECO:0000313" key="4">
    <source>
        <dbReference type="Proteomes" id="UP000243799"/>
    </source>
</evidence>
<gene>
    <name evidence="3" type="ORF">SAMN05216266_101405</name>
</gene>
<feature type="transmembrane region" description="Helical" evidence="1">
    <location>
        <begin position="106"/>
        <end position="124"/>
    </location>
</feature>
<feature type="transmembrane region" description="Helical" evidence="1">
    <location>
        <begin position="166"/>
        <end position="186"/>
    </location>
</feature>
<feature type="transmembrane region" description="Helical" evidence="1">
    <location>
        <begin position="131"/>
        <end position="154"/>
    </location>
</feature>
<protein>
    <submittedName>
        <fullName evidence="3">VanZ like family protein</fullName>
    </submittedName>
</protein>
<dbReference type="STRING" id="490629.SAMN05216266_101405"/>
<dbReference type="PANTHER" id="PTHR36834:SF1">
    <property type="entry name" value="INTEGRAL MEMBRANE PROTEIN"/>
    <property type="match status" value="1"/>
</dbReference>
<feature type="transmembrane region" description="Helical" evidence="1">
    <location>
        <begin position="12"/>
        <end position="31"/>
    </location>
</feature>
<evidence type="ECO:0000259" key="2">
    <source>
        <dbReference type="Pfam" id="PF04892"/>
    </source>
</evidence>
<dbReference type="InterPro" id="IPR006976">
    <property type="entry name" value="VanZ-like"/>
</dbReference>
<dbReference type="InterPro" id="IPR053150">
    <property type="entry name" value="Teicoplanin_resist-assoc"/>
</dbReference>
<keyword evidence="1" id="KW-1133">Transmembrane helix</keyword>
<keyword evidence="1" id="KW-0472">Membrane</keyword>
<accession>A0A1I0VQV9</accession>
<organism evidence="3 4">
    <name type="scientific">Amycolatopsis marina</name>
    <dbReference type="NCBI Taxonomy" id="490629"/>
    <lineage>
        <taxon>Bacteria</taxon>
        <taxon>Bacillati</taxon>
        <taxon>Actinomycetota</taxon>
        <taxon>Actinomycetes</taxon>
        <taxon>Pseudonocardiales</taxon>
        <taxon>Pseudonocardiaceae</taxon>
        <taxon>Amycolatopsis</taxon>
    </lineage>
</organism>
<evidence type="ECO:0000256" key="1">
    <source>
        <dbReference type="SAM" id="Phobius"/>
    </source>
</evidence>
<name>A0A1I0VQV9_9PSEU</name>
<dbReference type="EMBL" id="FOKG01000001">
    <property type="protein sequence ID" value="SFA78373.1"/>
    <property type="molecule type" value="Genomic_DNA"/>
</dbReference>
<dbReference type="Proteomes" id="UP000243799">
    <property type="component" value="Unassembled WGS sequence"/>
</dbReference>
<dbReference type="Pfam" id="PF04892">
    <property type="entry name" value="VanZ"/>
    <property type="match status" value="1"/>
</dbReference>
<dbReference type="PANTHER" id="PTHR36834">
    <property type="entry name" value="MEMBRANE PROTEIN-RELATED"/>
    <property type="match status" value="1"/>
</dbReference>
<keyword evidence="1" id="KW-0812">Transmembrane</keyword>
<feature type="transmembrane region" description="Helical" evidence="1">
    <location>
        <begin position="43"/>
        <end position="64"/>
    </location>
</feature>
<feature type="domain" description="VanZ-like" evidence="2">
    <location>
        <begin position="50"/>
        <end position="183"/>
    </location>
</feature>
<keyword evidence="4" id="KW-1185">Reference proteome</keyword>
<evidence type="ECO:0000313" key="3">
    <source>
        <dbReference type="EMBL" id="SFA78373.1"/>
    </source>
</evidence>
<reference evidence="4" key="1">
    <citation type="submission" date="2016-10" db="EMBL/GenBank/DDBJ databases">
        <authorList>
            <person name="Varghese N."/>
            <person name="Submissions S."/>
        </authorList>
    </citation>
    <scope>NUCLEOTIDE SEQUENCE [LARGE SCALE GENOMIC DNA]</scope>
    <source>
        <strain evidence="4">CGMCC 4.3568</strain>
    </source>
</reference>
<dbReference type="AlphaFoldDB" id="A0A1I0VQV9"/>
<dbReference type="RefSeq" id="WP_245788075.1">
    <property type="nucleotide sequence ID" value="NZ_FOKG01000001.1"/>
</dbReference>